<dbReference type="Proteomes" id="UP000014540">
    <property type="component" value="Unassembled WGS sequence"/>
</dbReference>
<reference evidence="4" key="1">
    <citation type="submission" date="2013-04" db="EMBL/GenBank/DDBJ databases">
        <authorList>
            <person name="Harkins D.M."/>
            <person name="Durkin A.S."/>
            <person name="Selengut J.D."/>
            <person name="Sanka R."/>
            <person name="DePew J."/>
            <person name="Purushe J."/>
            <person name="Ahmed A."/>
            <person name="van der Linden H."/>
            <person name="Goris M.G.A."/>
            <person name="Hartskeerl R.A."/>
            <person name="Vinetz J.M."/>
            <person name="Sutton G.G."/>
            <person name="Nelson W.C."/>
            <person name="Fouts D.E."/>
        </authorList>
    </citation>
    <scope>NUCLEOTIDE SEQUENCE [LARGE SCALE GENOMIC DNA]</scope>
    <source>
        <strain evidence="4">BUT 6</strain>
    </source>
</reference>
<feature type="region of interest" description="Disordered" evidence="2">
    <location>
        <begin position="171"/>
        <end position="191"/>
    </location>
</feature>
<evidence type="ECO:0000313" key="4">
    <source>
        <dbReference type="EMBL" id="EPG74571.1"/>
    </source>
</evidence>
<name>S3UW05_9LEPT</name>
<proteinExistence type="predicted"/>
<gene>
    <name evidence="4" type="ORF">LEP1GSC058_2907</name>
</gene>
<dbReference type="Gene3D" id="2.20.70.10">
    <property type="match status" value="1"/>
</dbReference>
<dbReference type="SUPFAM" id="SSF55811">
    <property type="entry name" value="Nudix"/>
    <property type="match status" value="1"/>
</dbReference>
<dbReference type="EMBL" id="AKWZ02000010">
    <property type="protein sequence ID" value="EPG74571.1"/>
    <property type="molecule type" value="Genomic_DNA"/>
</dbReference>
<keyword evidence="5" id="KW-1185">Reference proteome</keyword>
<dbReference type="InterPro" id="IPR015797">
    <property type="entry name" value="NUDIX_hydrolase-like_dom_sf"/>
</dbReference>
<dbReference type="PANTHER" id="PTHR43222:SF2">
    <property type="entry name" value="NUDIX HYDROLASE 23, CHLOROPLASTIC"/>
    <property type="match status" value="1"/>
</dbReference>
<dbReference type="STRING" id="1193011.LEP1GSC058_2907"/>
<evidence type="ECO:0000256" key="1">
    <source>
        <dbReference type="ARBA" id="ARBA00022801"/>
    </source>
</evidence>
<dbReference type="Gene3D" id="3.90.79.10">
    <property type="entry name" value="Nucleoside Triphosphate Pyrophosphohydrolase"/>
    <property type="match status" value="1"/>
</dbReference>
<evidence type="ECO:0000259" key="3">
    <source>
        <dbReference type="PROSITE" id="PS51462"/>
    </source>
</evidence>
<sequence>MEAVFSDMKFCSVCGSAVSLRIPEGDSLPRYTCETCGTIHYQNPKVIVGSIPIWEGKILLCKRAIEPRKGYWTLPAGFLENRETVEDGASRETSEEANAQIQILRLHTVYSIPHISQIYMFFLANLVDGKFDVSPESEEVKLFSPDEIPWEEIAFASVTYALRKYTEEDGIPESGIHLGSLSADRKKKNGE</sequence>
<protein>
    <submittedName>
        <fullName evidence="4">NUDIX domain protein</fullName>
    </submittedName>
</protein>
<dbReference type="InterPro" id="IPR029401">
    <property type="entry name" value="Nudix_N"/>
</dbReference>
<dbReference type="PANTHER" id="PTHR43222">
    <property type="entry name" value="NUDIX HYDROLASE 23"/>
    <property type="match status" value="1"/>
</dbReference>
<dbReference type="InterPro" id="IPR020084">
    <property type="entry name" value="NUDIX_hydrolase_CS"/>
</dbReference>
<feature type="domain" description="Nudix hydrolase" evidence="3">
    <location>
        <begin position="43"/>
        <end position="166"/>
    </location>
</feature>
<dbReference type="Pfam" id="PF14803">
    <property type="entry name" value="Zn_ribbon_Nudix"/>
    <property type="match status" value="1"/>
</dbReference>
<accession>S3UW05</accession>
<dbReference type="Pfam" id="PF00293">
    <property type="entry name" value="NUDIX"/>
    <property type="match status" value="1"/>
</dbReference>
<keyword evidence="1" id="KW-0378">Hydrolase</keyword>
<dbReference type="PROSITE" id="PS00893">
    <property type="entry name" value="NUDIX_BOX"/>
    <property type="match status" value="1"/>
</dbReference>
<evidence type="ECO:0000256" key="2">
    <source>
        <dbReference type="SAM" id="MobiDB-lite"/>
    </source>
</evidence>
<dbReference type="GO" id="GO:0016787">
    <property type="term" value="F:hydrolase activity"/>
    <property type="evidence" value="ECO:0007669"/>
    <property type="project" value="UniProtKB-KW"/>
</dbReference>
<dbReference type="PROSITE" id="PS51462">
    <property type="entry name" value="NUDIX"/>
    <property type="match status" value="1"/>
</dbReference>
<dbReference type="InterPro" id="IPR000086">
    <property type="entry name" value="NUDIX_hydrolase_dom"/>
</dbReference>
<organism evidence="4 5">
    <name type="scientific">Leptospira fainei serovar Hurstbridge str. BUT 6</name>
    <dbReference type="NCBI Taxonomy" id="1193011"/>
    <lineage>
        <taxon>Bacteria</taxon>
        <taxon>Pseudomonadati</taxon>
        <taxon>Spirochaetota</taxon>
        <taxon>Spirochaetia</taxon>
        <taxon>Leptospirales</taxon>
        <taxon>Leptospiraceae</taxon>
        <taxon>Leptospira</taxon>
    </lineage>
</organism>
<dbReference type="AlphaFoldDB" id="S3UW05"/>
<comment type="caution">
    <text evidence="4">The sequence shown here is derived from an EMBL/GenBank/DDBJ whole genome shotgun (WGS) entry which is preliminary data.</text>
</comment>
<dbReference type="CDD" id="cd04511">
    <property type="entry name" value="NUDIX_Hydrolase"/>
    <property type="match status" value="1"/>
</dbReference>
<evidence type="ECO:0000313" key="5">
    <source>
        <dbReference type="Proteomes" id="UP000014540"/>
    </source>
</evidence>